<sequence>MFSISSVLSPRTEIRYRELPSETSLLESPQSRENKRPRPRVIAVGICILCTLVNLFLIRGPSSTTNSFPLLSRTSNGLYTRRQIDSLRRPSQFIGLQNVHRGTPPPSLSTTIYAHVISPVSKNKPSEVYGNDPKSYFSPHGLGTISPEDRQIKVSDSTSTIMQFRVMDFGMEVCELHISIPKATNSSSEPSLKFPSVPLNIHLLDKPEMLYADTLSYSTRPTRKQLFARVRLEYGMEWSHHFGCSMDDLLTFEISCPPPHYSNVKSDVCELGWWQDKENPSPGITLIQHSTR</sequence>
<keyword evidence="1" id="KW-1133">Transmembrane helix</keyword>
<dbReference type="EMBL" id="CM032181">
    <property type="protein sequence ID" value="KAG7100298.1"/>
    <property type="molecule type" value="Genomic_DNA"/>
</dbReference>
<protein>
    <recommendedName>
        <fullName evidence="2">Ubiquitin 3 binding protein But2 C-terminal domain-containing protein</fullName>
    </recommendedName>
</protein>
<dbReference type="OrthoDB" id="3350619at2759"/>
<evidence type="ECO:0000313" key="4">
    <source>
        <dbReference type="Proteomes" id="UP001049176"/>
    </source>
</evidence>
<keyword evidence="1" id="KW-0472">Membrane</keyword>
<evidence type="ECO:0000256" key="1">
    <source>
        <dbReference type="SAM" id="Phobius"/>
    </source>
</evidence>
<gene>
    <name evidence="3" type="ORF">E1B28_002073</name>
</gene>
<reference evidence="3" key="1">
    <citation type="journal article" date="2021" name="Genome Biol. Evol.">
        <title>The assembled and annotated genome of the fairy-ring fungus Marasmius oreades.</title>
        <authorList>
            <person name="Hiltunen M."/>
            <person name="Ament-Velasquez S.L."/>
            <person name="Johannesson H."/>
        </authorList>
    </citation>
    <scope>NUCLEOTIDE SEQUENCE</scope>
    <source>
        <strain evidence="3">03SP1</strain>
    </source>
</reference>
<keyword evidence="1" id="KW-0812">Transmembrane</keyword>
<keyword evidence="4" id="KW-1185">Reference proteome</keyword>
<evidence type="ECO:0000313" key="3">
    <source>
        <dbReference type="EMBL" id="KAG7100298.1"/>
    </source>
</evidence>
<evidence type="ECO:0000259" key="2">
    <source>
        <dbReference type="Pfam" id="PF09792"/>
    </source>
</evidence>
<dbReference type="InterPro" id="IPR018620">
    <property type="entry name" value="Ubiquitin3-bd_protein_But2_C"/>
</dbReference>
<dbReference type="Proteomes" id="UP001049176">
    <property type="component" value="Chromosome 1"/>
</dbReference>
<proteinExistence type="predicted"/>
<dbReference type="Pfam" id="PF09792">
    <property type="entry name" value="But2"/>
    <property type="match status" value="1"/>
</dbReference>
<feature type="transmembrane region" description="Helical" evidence="1">
    <location>
        <begin position="41"/>
        <end position="58"/>
    </location>
</feature>
<dbReference type="AlphaFoldDB" id="A0A9P7V4T7"/>
<feature type="domain" description="Ubiquitin 3 binding protein But2 C-terminal" evidence="2">
    <location>
        <begin position="115"/>
        <end position="255"/>
    </location>
</feature>
<dbReference type="GeneID" id="66071149"/>
<name>A0A9P7V4T7_9AGAR</name>
<comment type="caution">
    <text evidence="3">The sequence shown here is derived from an EMBL/GenBank/DDBJ whole genome shotgun (WGS) entry which is preliminary data.</text>
</comment>
<accession>A0A9P7V4T7</accession>
<dbReference type="KEGG" id="more:E1B28_002073"/>
<organism evidence="3 4">
    <name type="scientific">Marasmius oreades</name>
    <name type="common">fairy-ring Marasmius</name>
    <dbReference type="NCBI Taxonomy" id="181124"/>
    <lineage>
        <taxon>Eukaryota</taxon>
        <taxon>Fungi</taxon>
        <taxon>Dikarya</taxon>
        <taxon>Basidiomycota</taxon>
        <taxon>Agaricomycotina</taxon>
        <taxon>Agaricomycetes</taxon>
        <taxon>Agaricomycetidae</taxon>
        <taxon>Agaricales</taxon>
        <taxon>Marasmiineae</taxon>
        <taxon>Marasmiaceae</taxon>
        <taxon>Marasmius</taxon>
    </lineage>
</organism>
<dbReference type="RefSeq" id="XP_043016768.1">
    <property type="nucleotide sequence ID" value="XM_043148054.1"/>
</dbReference>